<keyword evidence="4" id="KW-0408">Iron</keyword>
<evidence type="ECO:0000313" key="7">
    <source>
        <dbReference type="Proteomes" id="UP000220922"/>
    </source>
</evidence>
<evidence type="ECO:0000256" key="4">
    <source>
        <dbReference type="ARBA" id="ARBA00023004"/>
    </source>
</evidence>
<dbReference type="GO" id="GO:0005829">
    <property type="term" value="C:cytosol"/>
    <property type="evidence" value="ECO:0007669"/>
    <property type="project" value="TreeGrafter"/>
</dbReference>
<gene>
    <name evidence="6" type="ORF">A9Q02_06395</name>
</gene>
<keyword evidence="2" id="KW-0949">S-adenosyl-L-methionine</keyword>
<keyword evidence="7" id="KW-1185">Reference proteome</keyword>
<comment type="cofactor">
    <cofactor evidence="1">
        <name>[4Fe-4S] cluster</name>
        <dbReference type="ChEBI" id="CHEBI:49883"/>
    </cofactor>
</comment>
<dbReference type="PANTHER" id="PTHR43409:SF16">
    <property type="entry name" value="SLR0320 PROTEIN"/>
    <property type="match status" value="1"/>
</dbReference>
<reference evidence="6 7" key="1">
    <citation type="submission" date="2016-05" db="EMBL/GenBank/DDBJ databases">
        <authorList>
            <person name="Lavstsen T."/>
            <person name="Jespersen J.S."/>
        </authorList>
    </citation>
    <scope>NUCLEOTIDE SEQUENCE [LARGE SCALE GENOMIC DNA]</scope>
    <source>
        <strain evidence="6 7">B7-9</strain>
    </source>
</reference>
<keyword evidence="3" id="KW-0479">Metal-binding</keyword>
<keyword evidence="5" id="KW-0411">Iron-sulfur</keyword>
<dbReference type="Proteomes" id="UP000220922">
    <property type="component" value="Unassembled WGS sequence"/>
</dbReference>
<protein>
    <submittedName>
        <fullName evidence="6">Uncharacterized protein</fullName>
    </submittedName>
</protein>
<evidence type="ECO:0000256" key="3">
    <source>
        <dbReference type="ARBA" id="ARBA00022723"/>
    </source>
</evidence>
<dbReference type="InterPro" id="IPR051198">
    <property type="entry name" value="BchE-like"/>
</dbReference>
<dbReference type="PANTHER" id="PTHR43409">
    <property type="entry name" value="ANAEROBIC MAGNESIUM-PROTOPORPHYRIN IX MONOMETHYL ESTER CYCLASE-RELATED"/>
    <property type="match status" value="1"/>
</dbReference>
<evidence type="ECO:0000256" key="2">
    <source>
        <dbReference type="ARBA" id="ARBA00022691"/>
    </source>
</evidence>
<dbReference type="AlphaFoldDB" id="A0A2H3KRX8"/>
<comment type="caution">
    <text evidence="6">The sequence shown here is derived from an EMBL/GenBank/DDBJ whole genome shotgun (WGS) entry which is preliminary data.</text>
</comment>
<dbReference type="GO" id="GO:0051536">
    <property type="term" value="F:iron-sulfur cluster binding"/>
    <property type="evidence" value="ECO:0007669"/>
    <property type="project" value="UniProtKB-KW"/>
</dbReference>
<evidence type="ECO:0000256" key="5">
    <source>
        <dbReference type="ARBA" id="ARBA00023014"/>
    </source>
</evidence>
<sequence>MNMALIALASASNSVCPPLSLAYLAALLEQRRHIVRIYDLALEPDVPLAEALQPLRSFLPTVVIVAGEYEADLEVALHALQEVHDGQVLGMLMSRNGLDAWQVSVEGLTWFDQQYGQFKQEPLPASCNQLPLPARHLLSLERYALRAAGGELQTSVAIAGLNAVGAFVLRIPTQIVAELRSLSHEFGVRHYLLTDVPVTIDLAWLDAFLHYLLQAQLRISWEAHASFAHLERALLARMARAGCECLIFDLDAPELFESLAARQQFRQIVASARDAQIFVRANLKLEPPYESLTRLIDVAASFGLDGVSFDVSPAVARSVGADAQELRQLAHQLYAQGRDRQRWVDRFGPALGNLIWRLRGLHVSNQQD</sequence>
<dbReference type="GO" id="GO:0046872">
    <property type="term" value="F:metal ion binding"/>
    <property type="evidence" value="ECO:0007669"/>
    <property type="project" value="UniProtKB-KW"/>
</dbReference>
<name>A0A2H3KRX8_9CHLR</name>
<evidence type="ECO:0000256" key="1">
    <source>
        <dbReference type="ARBA" id="ARBA00001966"/>
    </source>
</evidence>
<accession>A0A2H3KRX8</accession>
<organism evidence="6 7">
    <name type="scientific">Candidatus Chloroploca asiatica</name>
    <dbReference type="NCBI Taxonomy" id="1506545"/>
    <lineage>
        <taxon>Bacteria</taxon>
        <taxon>Bacillati</taxon>
        <taxon>Chloroflexota</taxon>
        <taxon>Chloroflexia</taxon>
        <taxon>Chloroflexales</taxon>
        <taxon>Chloroflexineae</taxon>
        <taxon>Oscillochloridaceae</taxon>
        <taxon>Candidatus Chloroploca</taxon>
    </lineage>
</organism>
<proteinExistence type="predicted"/>
<dbReference type="EMBL" id="LYXE01000188">
    <property type="protein sequence ID" value="PDV96582.1"/>
    <property type="molecule type" value="Genomic_DNA"/>
</dbReference>
<evidence type="ECO:0000313" key="6">
    <source>
        <dbReference type="EMBL" id="PDV96582.1"/>
    </source>
</evidence>